<name>A0ABW1N899_9ACTN</name>
<dbReference type="EMBL" id="JBHSRF010000001">
    <property type="protein sequence ID" value="MFC6079719.1"/>
    <property type="molecule type" value="Genomic_DNA"/>
</dbReference>
<protein>
    <submittedName>
        <fullName evidence="3">ComEA family DNA-binding protein</fullName>
    </submittedName>
</protein>
<dbReference type="RefSeq" id="WP_380746044.1">
    <property type="nucleotide sequence ID" value="NZ_JBHSRF010000001.1"/>
</dbReference>
<keyword evidence="4" id="KW-1185">Reference proteome</keyword>
<dbReference type="Proteomes" id="UP001596137">
    <property type="component" value="Unassembled WGS sequence"/>
</dbReference>
<dbReference type="Pfam" id="PF12836">
    <property type="entry name" value="HHH_3"/>
    <property type="match status" value="1"/>
</dbReference>
<evidence type="ECO:0000313" key="3">
    <source>
        <dbReference type="EMBL" id="MFC6079719.1"/>
    </source>
</evidence>
<feature type="region of interest" description="Disordered" evidence="1">
    <location>
        <begin position="1"/>
        <end position="30"/>
    </location>
</feature>
<evidence type="ECO:0000256" key="1">
    <source>
        <dbReference type="SAM" id="MobiDB-lite"/>
    </source>
</evidence>
<comment type="caution">
    <text evidence="3">The sequence shown here is derived from an EMBL/GenBank/DDBJ whole genome shotgun (WGS) entry which is preliminary data.</text>
</comment>
<keyword evidence="3" id="KW-0238">DNA-binding</keyword>
<gene>
    <name evidence="3" type="ORF">ACFP1K_00985</name>
</gene>
<organism evidence="3 4">
    <name type="scientific">Sphaerisporangium aureirubrum</name>
    <dbReference type="NCBI Taxonomy" id="1544736"/>
    <lineage>
        <taxon>Bacteria</taxon>
        <taxon>Bacillati</taxon>
        <taxon>Actinomycetota</taxon>
        <taxon>Actinomycetes</taxon>
        <taxon>Streptosporangiales</taxon>
        <taxon>Streptosporangiaceae</taxon>
        <taxon>Sphaerisporangium</taxon>
    </lineage>
</organism>
<feature type="transmembrane region" description="Helical" evidence="2">
    <location>
        <begin position="69"/>
        <end position="89"/>
    </location>
</feature>
<keyword evidence="2" id="KW-1133">Transmembrane helix</keyword>
<evidence type="ECO:0000313" key="4">
    <source>
        <dbReference type="Proteomes" id="UP001596137"/>
    </source>
</evidence>
<dbReference type="GO" id="GO:0003677">
    <property type="term" value="F:DNA binding"/>
    <property type="evidence" value="ECO:0007669"/>
    <property type="project" value="UniProtKB-KW"/>
</dbReference>
<sequence length="243" mass="26215">MAPYDRPGPTPYRPDPHQPPPFTPGVPPYQPAPPTSGASVLWALAPLFTCGVASPFTMAYAAARIRSTWLAVSALIYALGLLTFLIGVVADSPGPDDSVELLAVLGSMVTWLGGTLQSLIVRRRVFERRESPNDQAVAMAQQRRELRQQARELAERDPVLARELRIGRPDLPRQYDDGGLVDVNHAPAEVIASLPGMTGELAQQVVAARQEVGAFVSAEDVSIAVGLPPHLNADLVELTIYLR</sequence>
<keyword evidence="2" id="KW-0472">Membrane</keyword>
<accession>A0ABW1N899</accession>
<proteinExistence type="predicted"/>
<feature type="transmembrane region" description="Helical" evidence="2">
    <location>
        <begin position="101"/>
        <end position="121"/>
    </location>
</feature>
<feature type="transmembrane region" description="Helical" evidence="2">
    <location>
        <begin position="40"/>
        <end position="62"/>
    </location>
</feature>
<keyword evidence="2" id="KW-0812">Transmembrane</keyword>
<dbReference type="InterPro" id="IPR010994">
    <property type="entry name" value="RuvA_2-like"/>
</dbReference>
<evidence type="ECO:0000256" key="2">
    <source>
        <dbReference type="SAM" id="Phobius"/>
    </source>
</evidence>
<dbReference type="Gene3D" id="1.10.150.280">
    <property type="entry name" value="AF1531-like domain"/>
    <property type="match status" value="1"/>
</dbReference>
<reference evidence="4" key="1">
    <citation type="journal article" date="2019" name="Int. J. Syst. Evol. Microbiol.">
        <title>The Global Catalogue of Microorganisms (GCM) 10K type strain sequencing project: providing services to taxonomists for standard genome sequencing and annotation.</title>
        <authorList>
            <consortium name="The Broad Institute Genomics Platform"/>
            <consortium name="The Broad Institute Genome Sequencing Center for Infectious Disease"/>
            <person name="Wu L."/>
            <person name="Ma J."/>
        </authorList>
    </citation>
    <scope>NUCLEOTIDE SEQUENCE [LARGE SCALE GENOMIC DNA]</scope>
    <source>
        <strain evidence="4">JCM 30346</strain>
    </source>
</reference>
<dbReference type="SUPFAM" id="SSF47781">
    <property type="entry name" value="RuvA domain 2-like"/>
    <property type="match status" value="1"/>
</dbReference>